<dbReference type="HOGENOM" id="CLU_2001522_0_0_11"/>
<protein>
    <submittedName>
        <fullName evidence="3">PTS system mannose/fructose/sorbose family IID component</fullName>
    </submittedName>
</protein>
<keyword evidence="2" id="KW-0812">Transmembrane</keyword>
<feature type="transmembrane region" description="Helical" evidence="2">
    <location>
        <begin position="80"/>
        <end position="97"/>
    </location>
</feature>
<sequence>MGASVTFAPASAGSSRNSAPRATCSHSPTSPALGADYGGVLNIGNYSVGALAAGNIALATMLSIPNAGEWLPLQTTLDGISPRVLPLIAVLTTWWMINKKQFSPTKVIIVFSVVVAIACLLSVF</sequence>
<keyword evidence="4" id="KW-1185">Reference proteome</keyword>
<accession>E1QYT2</accession>
<dbReference type="STRING" id="633147.Olsu_0425"/>
<dbReference type="KEGG" id="ols:Olsu_0425"/>
<dbReference type="GO" id="GO:0016020">
    <property type="term" value="C:membrane"/>
    <property type="evidence" value="ECO:0007669"/>
    <property type="project" value="InterPro"/>
</dbReference>
<dbReference type="EMBL" id="CP002106">
    <property type="protein sequence ID" value="ADK67546.1"/>
    <property type="molecule type" value="Genomic_DNA"/>
</dbReference>
<keyword evidence="2" id="KW-1133">Transmembrane helix</keyword>
<name>E1QYT2_OLSUV</name>
<dbReference type="AlphaFoldDB" id="E1QYT2"/>
<dbReference type="Pfam" id="PF03613">
    <property type="entry name" value="EIID-AGA"/>
    <property type="match status" value="1"/>
</dbReference>
<dbReference type="InterPro" id="IPR004704">
    <property type="entry name" value="PTS_IID_man"/>
</dbReference>
<evidence type="ECO:0000256" key="2">
    <source>
        <dbReference type="SAM" id="Phobius"/>
    </source>
</evidence>
<dbReference type="eggNOG" id="COG3716">
    <property type="taxonomic scope" value="Bacteria"/>
</dbReference>
<evidence type="ECO:0000256" key="1">
    <source>
        <dbReference type="SAM" id="MobiDB-lite"/>
    </source>
</evidence>
<feature type="region of interest" description="Disordered" evidence="1">
    <location>
        <begin position="1"/>
        <end position="30"/>
    </location>
</feature>
<proteinExistence type="predicted"/>
<keyword evidence="2" id="KW-0472">Membrane</keyword>
<dbReference type="Proteomes" id="UP000000333">
    <property type="component" value="Chromosome"/>
</dbReference>
<reference evidence="3 4" key="1">
    <citation type="journal article" date="2010" name="Stand. Genomic Sci.">
        <title>Complete genome sequence of Olsenella uli type strain (VPI D76D-27C).</title>
        <authorList>
            <person name="Goker M."/>
            <person name="Held B."/>
            <person name="Lucas S."/>
            <person name="Nolan M."/>
            <person name="Yasawong M."/>
            <person name="Glavina Del Rio T."/>
            <person name="Tice H."/>
            <person name="Cheng J.F."/>
            <person name="Bruce D."/>
            <person name="Detter J.C."/>
            <person name="Tapia R."/>
            <person name="Han C."/>
            <person name="Goodwin L."/>
            <person name="Pitluck S."/>
            <person name="Liolios K."/>
            <person name="Ivanova N."/>
            <person name="Mavromatis K."/>
            <person name="Mikhailova N."/>
            <person name="Pati A."/>
            <person name="Chen A."/>
            <person name="Palaniappan K."/>
            <person name="Land M."/>
            <person name="Hauser L."/>
            <person name="Chang Y.J."/>
            <person name="Jeffries C.D."/>
            <person name="Rohde M."/>
            <person name="Sikorski J."/>
            <person name="Pukall R."/>
            <person name="Woyke T."/>
            <person name="Bristow J."/>
            <person name="Eisen J.A."/>
            <person name="Markowitz V."/>
            <person name="Hugenholtz P."/>
            <person name="Kyrpides N.C."/>
            <person name="Klenk H.P."/>
            <person name="Lapidus A."/>
        </authorList>
    </citation>
    <scope>NUCLEOTIDE SEQUENCE [LARGE SCALE GENOMIC DNA]</scope>
    <source>
        <strain evidence="4">ATCC 49627 / DSM 7084 / CIP 109912 / JCM 12494 / NCIMB 702895 / VPI D76D-27C</strain>
    </source>
</reference>
<evidence type="ECO:0000313" key="3">
    <source>
        <dbReference type="EMBL" id="ADK67546.1"/>
    </source>
</evidence>
<feature type="compositionally biased region" description="Polar residues" evidence="1">
    <location>
        <begin position="12"/>
        <end position="30"/>
    </location>
</feature>
<dbReference type="GO" id="GO:0009401">
    <property type="term" value="P:phosphoenolpyruvate-dependent sugar phosphotransferase system"/>
    <property type="evidence" value="ECO:0007669"/>
    <property type="project" value="InterPro"/>
</dbReference>
<feature type="transmembrane region" description="Helical" evidence="2">
    <location>
        <begin position="104"/>
        <end position="123"/>
    </location>
</feature>
<organism evidence="3 4">
    <name type="scientific">Olsenella uli (strain ATCC 49627 / DSM 7084 / CCUG 31166 / CIP 109912 / JCM 12494 / LMG 11480 / NCIMB 702895 / VPI D76D-27C)</name>
    <name type="common">Lactobacillus uli</name>
    <dbReference type="NCBI Taxonomy" id="633147"/>
    <lineage>
        <taxon>Bacteria</taxon>
        <taxon>Bacillati</taxon>
        <taxon>Actinomycetota</taxon>
        <taxon>Coriobacteriia</taxon>
        <taxon>Coriobacteriales</taxon>
        <taxon>Atopobiaceae</taxon>
        <taxon>Olsenella</taxon>
    </lineage>
</organism>
<gene>
    <name evidence="3" type="ordered locus">Olsu_0425</name>
</gene>
<evidence type="ECO:0000313" key="4">
    <source>
        <dbReference type="Proteomes" id="UP000000333"/>
    </source>
</evidence>